<evidence type="ECO:0000313" key="1">
    <source>
        <dbReference type="EMBL" id="MBW0468673.1"/>
    </source>
</evidence>
<comment type="caution">
    <text evidence="1">The sequence shown here is derived from an EMBL/GenBank/DDBJ whole genome shotgun (WGS) entry which is preliminary data.</text>
</comment>
<gene>
    <name evidence="1" type="ORF">O181_008388</name>
</gene>
<sequence length="216" mass="23808">MHLTAILKNIGFTANAEDLSSYSYKGELGSALLWIHVDDGALTASSEKLLSHLILQLSSKLNIKWDNDVSSLVGITISSVNGRYLLSQPDLIAKAVGMSDTMTTATSPLPHNYNLISNASSTMDIEYLCQIGILLYISQGSRPDITFAVNYLAQFSMGTDVSHWHILEHLLSYLQQPASTGMWILPKCKGNAFKCYTNASWGREGNRLTHGFLMLY</sequence>
<evidence type="ECO:0000313" key="2">
    <source>
        <dbReference type="Proteomes" id="UP000765509"/>
    </source>
</evidence>
<reference evidence="1" key="1">
    <citation type="submission" date="2021-03" db="EMBL/GenBank/DDBJ databases">
        <title>Draft genome sequence of rust myrtle Austropuccinia psidii MF-1, a brazilian biotype.</title>
        <authorList>
            <person name="Quecine M.C."/>
            <person name="Pachon D.M.R."/>
            <person name="Bonatelli M.L."/>
            <person name="Correr F.H."/>
            <person name="Franceschini L.M."/>
            <person name="Leite T.F."/>
            <person name="Margarido G.R.A."/>
            <person name="Almeida C.A."/>
            <person name="Ferrarezi J.A."/>
            <person name="Labate C.A."/>
        </authorList>
    </citation>
    <scope>NUCLEOTIDE SEQUENCE</scope>
    <source>
        <strain evidence="1">MF-1</strain>
    </source>
</reference>
<dbReference type="Proteomes" id="UP000765509">
    <property type="component" value="Unassembled WGS sequence"/>
</dbReference>
<dbReference type="AlphaFoldDB" id="A0A9Q3BPA9"/>
<proteinExistence type="predicted"/>
<name>A0A9Q3BPA9_9BASI</name>
<protein>
    <recommendedName>
        <fullName evidence="3">Reverse transcriptase Ty1/copia-type domain-containing protein</fullName>
    </recommendedName>
</protein>
<accession>A0A9Q3BPA9</accession>
<keyword evidence="2" id="KW-1185">Reference proteome</keyword>
<organism evidence="1 2">
    <name type="scientific">Austropuccinia psidii MF-1</name>
    <dbReference type="NCBI Taxonomy" id="1389203"/>
    <lineage>
        <taxon>Eukaryota</taxon>
        <taxon>Fungi</taxon>
        <taxon>Dikarya</taxon>
        <taxon>Basidiomycota</taxon>
        <taxon>Pucciniomycotina</taxon>
        <taxon>Pucciniomycetes</taxon>
        <taxon>Pucciniales</taxon>
        <taxon>Sphaerophragmiaceae</taxon>
        <taxon>Austropuccinia</taxon>
    </lineage>
</organism>
<dbReference type="EMBL" id="AVOT02001939">
    <property type="protein sequence ID" value="MBW0468673.1"/>
    <property type="molecule type" value="Genomic_DNA"/>
</dbReference>
<dbReference type="OrthoDB" id="4927525at2759"/>
<evidence type="ECO:0008006" key="3">
    <source>
        <dbReference type="Google" id="ProtNLM"/>
    </source>
</evidence>